<gene>
    <name evidence="10" type="primary">LY6D</name>
</gene>
<dbReference type="GO" id="GO:0030098">
    <property type="term" value="P:lymphocyte differentiation"/>
    <property type="evidence" value="ECO:0007669"/>
    <property type="project" value="InterPro"/>
</dbReference>
<keyword evidence="3" id="KW-0336">GPI-anchor</keyword>
<evidence type="ECO:0000256" key="5">
    <source>
        <dbReference type="ARBA" id="ARBA00023136"/>
    </source>
</evidence>
<keyword evidence="5" id="KW-0472">Membrane</keyword>
<dbReference type="Proteomes" id="UP000189704">
    <property type="component" value="Unplaced"/>
</dbReference>
<evidence type="ECO:0000256" key="4">
    <source>
        <dbReference type="ARBA" id="ARBA00022729"/>
    </source>
</evidence>
<evidence type="ECO:0000313" key="9">
    <source>
        <dbReference type="Proteomes" id="UP000189704"/>
    </source>
</evidence>
<dbReference type="RefSeq" id="XP_008064513.1">
    <property type="nucleotide sequence ID" value="XM_008066322.1"/>
</dbReference>
<keyword evidence="2" id="KW-1003">Cell membrane</keyword>
<name>A0A1U7U703_CARSF</name>
<protein>
    <submittedName>
        <fullName evidence="10">Lymphocyte antigen 6D</fullName>
    </submittedName>
</protein>
<evidence type="ECO:0000256" key="3">
    <source>
        <dbReference type="ARBA" id="ARBA00022622"/>
    </source>
</evidence>
<dbReference type="InterPro" id="IPR042339">
    <property type="entry name" value="Ly6D"/>
</dbReference>
<proteinExistence type="predicted"/>
<dbReference type="GO" id="GO:0098552">
    <property type="term" value="C:side of membrane"/>
    <property type="evidence" value="ECO:0007669"/>
    <property type="project" value="UniProtKB-KW"/>
</dbReference>
<keyword evidence="6" id="KW-0325">Glycoprotein</keyword>
<evidence type="ECO:0000256" key="2">
    <source>
        <dbReference type="ARBA" id="ARBA00022475"/>
    </source>
</evidence>
<dbReference type="FunFam" id="2.10.60.10:FF:000003">
    <property type="entry name" value="lymphocyte antigen 6E isoform X1"/>
    <property type="match status" value="1"/>
</dbReference>
<dbReference type="CTD" id="8581"/>
<comment type="subcellular location">
    <subcellularLocation>
        <location evidence="1">Cell membrane</location>
        <topology evidence="1">Lipid-anchor</topology>
        <topology evidence="1">GPI-anchor</topology>
    </subcellularLocation>
</comment>
<feature type="signal peptide" evidence="7">
    <location>
        <begin position="1"/>
        <end position="20"/>
    </location>
</feature>
<dbReference type="PANTHER" id="PTHR16982">
    <property type="entry name" value="LYMPHOCYTE ANTIGEN 6D"/>
    <property type="match status" value="1"/>
</dbReference>
<dbReference type="InterPro" id="IPR035076">
    <property type="entry name" value="Toxin/TOLIP"/>
</dbReference>
<dbReference type="AlphaFoldDB" id="A0A1U7U703"/>
<sequence length="128" mass="13465">MKTVLLLLAALAAAVGPVYALRCHVCTSTSNCKQPQICPASSLFCRTMTTVEPLAGNLVRKECVDSCSPTNTMQGQVSSGTKATQCCQHDLCNERLYNAAPIRTPLTGTTLSLGLALSLLALLLAPNL</sequence>
<dbReference type="Pfam" id="PF00087">
    <property type="entry name" value="Toxin_TOLIP"/>
    <property type="match status" value="1"/>
</dbReference>
<evidence type="ECO:0000256" key="1">
    <source>
        <dbReference type="ARBA" id="ARBA00004609"/>
    </source>
</evidence>
<keyword evidence="3" id="KW-0449">Lipoprotein</keyword>
<dbReference type="InterPro" id="IPR045860">
    <property type="entry name" value="Snake_toxin-like_sf"/>
</dbReference>
<dbReference type="SMART" id="SM00134">
    <property type="entry name" value="LU"/>
    <property type="match status" value="1"/>
</dbReference>
<evidence type="ECO:0000259" key="8">
    <source>
        <dbReference type="SMART" id="SM00134"/>
    </source>
</evidence>
<dbReference type="InterPro" id="IPR016054">
    <property type="entry name" value="LY6_UPA_recep-like"/>
</dbReference>
<evidence type="ECO:0000256" key="6">
    <source>
        <dbReference type="ARBA" id="ARBA00023180"/>
    </source>
</evidence>
<feature type="domain" description="UPAR/Ly6" evidence="8">
    <location>
        <begin position="21"/>
        <end position="106"/>
    </location>
</feature>
<dbReference type="OrthoDB" id="9449056at2759"/>
<dbReference type="STRING" id="1868482.ENSTSYP00000003249"/>
<reference evidence="10" key="1">
    <citation type="submission" date="2025-08" db="UniProtKB">
        <authorList>
            <consortium name="RefSeq"/>
        </authorList>
    </citation>
    <scope>IDENTIFICATION</scope>
</reference>
<dbReference type="KEGG" id="csyr:103268719"/>
<dbReference type="OMA" id="LVKKDCA"/>
<evidence type="ECO:0000256" key="7">
    <source>
        <dbReference type="SAM" id="SignalP"/>
    </source>
</evidence>
<organism evidence="9 10">
    <name type="scientific">Carlito syrichta</name>
    <name type="common">Philippine tarsier</name>
    <name type="synonym">Tarsius syrichta</name>
    <dbReference type="NCBI Taxonomy" id="1868482"/>
    <lineage>
        <taxon>Eukaryota</taxon>
        <taxon>Metazoa</taxon>
        <taxon>Chordata</taxon>
        <taxon>Craniata</taxon>
        <taxon>Vertebrata</taxon>
        <taxon>Euteleostomi</taxon>
        <taxon>Mammalia</taxon>
        <taxon>Eutheria</taxon>
        <taxon>Euarchontoglires</taxon>
        <taxon>Primates</taxon>
        <taxon>Haplorrhini</taxon>
        <taxon>Tarsiiformes</taxon>
        <taxon>Tarsiidae</taxon>
        <taxon>Carlito</taxon>
    </lineage>
</organism>
<dbReference type="Gene3D" id="2.10.60.10">
    <property type="entry name" value="CD59"/>
    <property type="match status" value="1"/>
</dbReference>
<dbReference type="CDD" id="cd23542">
    <property type="entry name" value="TFP_LU_ECD_Ly6D"/>
    <property type="match status" value="1"/>
</dbReference>
<dbReference type="SUPFAM" id="SSF57302">
    <property type="entry name" value="Snake toxin-like"/>
    <property type="match status" value="1"/>
</dbReference>
<feature type="chain" id="PRO_5010576063" evidence="7">
    <location>
        <begin position="21"/>
        <end position="128"/>
    </location>
</feature>
<dbReference type="GO" id="GO:0009986">
    <property type="term" value="C:cell surface"/>
    <property type="evidence" value="ECO:0007669"/>
    <property type="project" value="InterPro"/>
</dbReference>
<evidence type="ECO:0000313" key="10">
    <source>
        <dbReference type="RefSeq" id="XP_008064513.1"/>
    </source>
</evidence>
<dbReference type="GO" id="GO:0005886">
    <property type="term" value="C:plasma membrane"/>
    <property type="evidence" value="ECO:0007669"/>
    <property type="project" value="UniProtKB-SubCell"/>
</dbReference>
<dbReference type="PANTHER" id="PTHR16982:SF2">
    <property type="entry name" value="LYMPHOCYTE ANTIGEN 6D"/>
    <property type="match status" value="1"/>
</dbReference>
<keyword evidence="9" id="KW-1185">Reference proteome</keyword>
<dbReference type="GeneID" id="103268719"/>
<accession>A0A1U7U703</accession>
<keyword evidence="4 7" id="KW-0732">Signal</keyword>